<reference evidence="3" key="1">
    <citation type="submission" date="2016-10" db="EMBL/GenBank/DDBJ databases">
        <authorList>
            <person name="Varghese N."/>
            <person name="Submissions S."/>
        </authorList>
    </citation>
    <scope>NUCLEOTIDE SEQUENCE [LARGE SCALE GENOMIC DNA]</scope>
    <source>
        <strain evidence="3">DSM 45245</strain>
    </source>
</reference>
<dbReference type="STRING" id="405436.SAMN05444365_10183"/>
<proteinExistence type="predicted"/>
<feature type="region of interest" description="Disordered" evidence="1">
    <location>
        <begin position="1"/>
        <end position="93"/>
    </location>
</feature>
<evidence type="ECO:0000256" key="1">
    <source>
        <dbReference type="SAM" id="MobiDB-lite"/>
    </source>
</evidence>
<sequence length="93" mass="9915">MPEQNQRRGAEPVTGIAPERDEPPYYEPPGPPTTFGATTVGGAAAAAALAGPRRPVRLDPRDEDTVADGDGPVDEDLPAVDPRHAVARHRRDR</sequence>
<feature type="compositionally biased region" description="Low complexity" evidence="1">
    <location>
        <begin position="33"/>
        <end position="52"/>
    </location>
</feature>
<dbReference type="EMBL" id="FNPH01000001">
    <property type="protein sequence ID" value="SDX92205.1"/>
    <property type="molecule type" value="Genomic_DNA"/>
</dbReference>
<evidence type="ECO:0000313" key="3">
    <source>
        <dbReference type="Proteomes" id="UP000242415"/>
    </source>
</evidence>
<gene>
    <name evidence="2" type="ORF">SAMN05444365_10183</name>
</gene>
<dbReference type="Proteomes" id="UP000242415">
    <property type="component" value="Unassembled WGS sequence"/>
</dbReference>
<evidence type="ECO:0000313" key="2">
    <source>
        <dbReference type="EMBL" id="SDX92205.1"/>
    </source>
</evidence>
<accession>A0A1H3FMU9</accession>
<feature type="compositionally biased region" description="Basic and acidic residues" evidence="1">
    <location>
        <begin position="1"/>
        <end position="10"/>
    </location>
</feature>
<keyword evidence="3" id="KW-1185">Reference proteome</keyword>
<name>A0A1H3FMU9_9ACTN</name>
<organism evidence="2 3">
    <name type="scientific">Micromonospora pattaloongensis</name>
    <dbReference type="NCBI Taxonomy" id="405436"/>
    <lineage>
        <taxon>Bacteria</taxon>
        <taxon>Bacillati</taxon>
        <taxon>Actinomycetota</taxon>
        <taxon>Actinomycetes</taxon>
        <taxon>Micromonosporales</taxon>
        <taxon>Micromonosporaceae</taxon>
        <taxon>Micromonospora</taxon>
    </lineage>
</organism>
<dbReference type="RefSeq" id="WP_091549978.1">
    <property type="nucleotide sequence ID" value="NZ_FNPH01000001.1"/>
</dbReference>
<protein>
    <submittedName>
        <fullName evidence="2">Uncharacterized protein</fullName>
    </submittedName>
</protein>
<feature type="compositionally biased region" description="Acidic residues" evidence="1">
    <location>
        <begin position="65"/>
        <end position="78"/>
    </location>
</feature>
<dbReference type="AlphaFoldDB" id="A0A1H3FMU9"/>